<dbReference type="GO" id="GO:0005634">
    <property type="term" value="C:nucleus"/>
    <property type="evidence" value="ECO:0007669"/>
    <property type="project" value="UniProtKB-SubCell"/>
</dbReference>
<evidence type="ECO:0000256" key="2">
    <source>
        <dbReference type="ARBA" id="ARBA00023015"/>
    </source>
</evidence>
<dbReference type="Pfam" id="PF02362">
    <property type="entry name" value="B3"/>
    <property type="match status" value="1"/>
</dbReference>
<accession>A0A8X8Z740</accession>
<protein>
    <recommendedName>
        <fullName evidence="6">TF-B3 domain-containing protein</fullName>
    </recommendedName>
</protein>
<dbReference type="CDD" id="cd10017">
    <property type="entry name" value="B3_DNA"/>
    <property type="match status" value="1"/>
</dbReference>
<reference evidence="7" key="2">
    <citation type="submission" date="2020-08" db="EMBL/GenBank/DDBJ databases">
        <title>Plant Genome Project.</title>
        <authorList>
            <person name="Zhang R.-G."/>
        </authorList>
    </citation>
    <scope>NUCLEOTIDE SEQUENCE</scope>
    <source>
        <strain evidence="7">Huo1</strain>
        <tissue evidence="7">Leaf</tissue>
    </source>
</reference>
<evidence type="ECO:0000256" key="1">
    <source>
        <dbReference type="ARBA" id="ARBA00004123"/>
    </source>
</evidence>
<dbReference type="EMBL" id="PNBA02000017">
    <property type="protein sequence ID" value="KAG6394542.1"/>
    <property type="molecule type" value="Genomic_DNA"/>
</dbReference>
<evidence type="ECO:0000256" key="3">
    <source>
        <dbReference type="ARBA" id="ARBA00023125"/>
    </source>
</evidence>
<keyword evidence="3" id="KW-0238">DNA-binding</keyword>
<keyword evidence="4" id="KW-0804">Transcription</keyword>
<evidence type="ECO:0000313" key="8">
    <source>
        <dbReference type="Proteomes" id="UP000298416"/>
    </source>
</evidence>
<feature type="domain" description="TF-B3" evidence="6">
    <location>
        <begin position="21"/>
        <end position="114"/>
    </location>
</feature>
<keyword evidence="2" id="KW-0805">Transcription regulation</keyword>
<dbReference type="InterPro" id="IPR015300">
    <property type="entry name" value="DNA-bd_pseudobarrel_sf"/>
</dbReference>
<evidence type="ECO:0000259" key="6">
    <source>
        <dbReference type="PROSITE" id="PS50863"/>
    </source>
</evidence>
<dbReference type="GO" id="GO:0003677">
    <property type="term" value="F:DNA binding"/>
    <property type="evidence" value="ECO:0007669"/>
    <property type="project" value="UniProtKB-KW"/>
</dbReference>
<dbReference type="PANTHER" id="PTHR31920:SF122">
    <property type="entry name" value="B3 DOMAIN-CONTAINING PROTEIN REM23"/>
    <property type="match status" value="1"/>
</dbReference>
<name>A0A8X8Z740_SALSN</name>
<gene>
    <name evidence="7" type="ORF">SASPL_145131</name>
</gene>
<evidence type="ECO:0000256" key="5">
    <source>
        <dbReference type="ARBA" id="ARBA00023242"/>
    </source>
</evidence>
<dbReference type="Gene3D" id="2.40.330.10">
    <property type="entry name" value="DNA-binding pseudobarrel domain"/>
    <property type="match status" value="2"/>
</dbReference>
<dbReference type="PROSITE" id="PS50863">
    <property type="entry name" value="B3"/>
    <property type="match status" value="2"/>
</dbReference>
<dbReference type="Proteomes" id="UP000298416">
    <property type="component" value="Unassembled WGS sequence"/>
</dbReference>
<evidence type="ECO:0000256" key="4">
    <source>
        <dbReference type="ARBA" id="ARBA00023163"/>
    </source>
</evidence>
<proteinExistence type="predicted"/>
<reference evidence="7" key="1">
    <citation type="submission" date="2018-01" db="EMBL/GenBank/DDBJ databases">
        <authorList>
            <person name="Mao J.F."/>
        </authorList>
    </citation>
    <scope>NUCLEOTIDE SEQUENCE</scope>
    <source>
        <strain evidence="7">Huo1</strain>
        <tissue evidence="7">Leaf</tissue>
    </source>
</reference>
<keyword evidence="8" id="KW-1185">Reference proteome</keyword>
<comment type="caution">
    <text evidence="7">The sequence shown here is derived from an EMBL/GenBank/DDBJ whole genome shotgun (WGS) entry which is preliminary data.</text>
</comment>
<dbReference type="SUPFAM" id="SSF101936">
    <property type="entry name" value="DNA-binding pseudobarrel domain"/>
    <property type="match status" value="2"/>
</dbReference>
<organism evidence="7">
    <name type="scientific">Salvia splendens</name>
    <name type="common">Scarlet sage</name>
    <dbReference type="NCBI Taxonomy" id="180675"/>
    <lineage>
        <taxon>Eukaryota</taxon>
        <taxon>Viridiplantae</taxon>
        <taxon>Streptophyta</taxon>
        <taxon>Embryophyta</taxon>
        <taxon>Tracheophyta</taxon>
        <taxon>Spermatophyta</taxon>
        <taxon>Magnoliopsida</taxon>
        <taxon>eudicotyledons</taxon>
        <taxon>Gunneridae</taxon>
        <taxon>Pentapetalae</taxon>
        <taxon>asterids</taxon>
        <taxon>lamiids</taxon>
        <taxon>Lamiales</taxon>
        <taxon>Lamiaceae</taxon>
        <taxon>Nepetoideae</taxon>
        <taxon>Mentheae</taxon>
        <taxon>Salviinae</taxon>
        <taxon>Salvia</taxon>
        <taxon>Salvia subgen. Calosphace</taxon>
        <taxon>core Calosphace</taxon>
    </lineage>
</organism>
<dbReference type="AlphaFoldDB" id="A0A8X8Z740"/>
<dbReference type="SMART" id="SM01019">
    <property type="entry name" value="B3"/>
    <property type="match status" value="2"/>
</dbReference>
<evidence type="ECO:0000313" key="7">
    <source>
        <dbReference type="EMBL" id="KAG6394542.1"/>
    </source>
</evidence>
<dbReference type="InterPro" id="IPR050655">
    <property type="entry name" value="Plant_B3_domain"/>
</dbReference>
<dbReference type="PANTHER" id="PTHR31920">
    <property type="entry name" value="B3 DOMAIN-CONTAINING"/>
    <property type="match status" value="1"/>
</dbReference>
<comment type="subcellular location">
    <subcellularLocation>
        <location evidence="1">Nucleus</location>
    </subcellularLocation>
</comment>
<sequence>MAANETRTNYELLSPAHPRLPGFMKVFYSIQSSNAIRLPPEFIATHGESLPEDCTVEMPNGRKWNVKIKRRTCGWYFKQGWAEFVYRNHIHNGDFLTFIYPATGVFHITHYDFMSGCIPARDIEHILVITNVHMGPYMAIEIEFWSANNVKQGENMAAFFTVHYQTWGVFIANCNDIFIVHGGWMNFVRDNDVEVGVRCMFQLVDAENLHFRVIFSR</sequence>
<dbReference type="InterPro" id="IPR003340">
    <property type="entry name" value="B3_DNA-bd"/>
</dbReference>
<feature type="domain" description="TF-B3" evidence="6">
    <location>
        <begin position="123"/>
        <end position="217"/>
    </location>
</feature>
<keyword evidence="5" id="KW-0539">Nucleus</keyword>